<dbReference type="Proteomes" id="UP000268162">
    <property type="component" value="Unassembled WGS sequence"/>
</dbReference>
<dbReference type="GO" id="GO:0070476">
    <property type="term" value="P:rRNA (guanine-N7)-methylation"/>
    <property type="evidence" value="ECO:0007669"/>
    <property type="project" value="TreeGrafter"/>
</dbReference>
<dbReference type="Gene3D" id="2.20.25.10">
    <property type="match status" value="1"/>
</dbReference>
<sequence>MRLLTHNMLQCHVKSCNDPALNFPLQFQEVELEQIEAEENEALLLNLVGKIDWPALVQTTSELGITGLPPTKPDVVKNDPALMKRLHEILLETNVAQGKMVCRGCGHSYPIKDGIPNMLLAEHEI</sequence>
<dbReference type="GO" id="GO:0046982">
    <property type="term" value="F:protein heterodimerization activity"/>
    <property type="evidence" value="ECO:0007669"/>
    <property type="project" value="InterPro"/>
</dbReference>
<name>A0A4P9ZNP4_9FUNG</name>
<reference evidence="3" key="1">
    <citation type="journal article" date="2018" name="Nat. Microbiol.">
        <title>Leveraging single-cell genomics to expand the fungal tree of life.</title>
        <authorList>
            <person name="Ahrendt S.R."/>
            <person name="Quandt C.A."/>
            <person name="Ciobanu D."/>
            <person name="Clum A."/>
            <person name="Salamov A."/>
            <person name="Andreopoulos B."/>
            <person name="Cheng J.F."/>
            <person name="Woyke T."/>
            <person name="Pelin A."/>
            <person name="Henrissat B."/>
            <person name="Reynolds N.K."/>
            <person name="Benny G.L."/>
            <person name="Smith M.E."/>
            <person name="James T.Y."/>
            <person name="Grigoriev I.V."/>
        </authorList>
    </citation>
    <scope>NUCLEOTIDE SEQUENCE [LARGE SCALE GENOMIC DNA]</scope>
    <source>
        <strain evidence="3">RSA 468</strain>
    </source>
</reference>
<dbReference type="EMBL" id="ML003078">
    <property type="protein sequence ID" value="RKP34768.1"/>
    <property type="molecule type" value="Genomic_DNA"/>
</dbReference>
<proteinExistence type="inferred from homology"/>
<dbReference type="GO" id="GO:0030488">
    <property type="term" value="P:tRNA methylation"/>
    <property type="evidence" value="ECO:0007669"/>
    <property type="project" value="TreeGrafter"/>
</dbReference>
<accession>A0A4P9ZNP4</accession>
<comment type="similarity">
    <text evidence="1">Belongs to the TRM112 family.</text>
</comment>
<protein>
    <recommendedName>
        <fullName evidence="4">Trm112p-domain-containing protein</fullName>
    </recommendedName>
</protein>
<evidence type="ECO:0008006" key="4">
    <source>
        <dbReference type="Google" id="ProtNLM"/>
    </source>
</evidence>
<keyword evidence="3" id="KW-1185">Reference proteome</keyword>
<dbReference type="InterPro" id="IPR039127">
    <property type="entry name" value="Trm112"/>
</dbReference>
<evidence type="ECO:0000256" key="1">
    <source>
        <dbReference type="ARBA" id="ARBA00007980"/>
    </source>
</evidence>
<evidence type="ECO:0000313" key="2">
    <source>
        <dbReference type="EMBL" id="RKP34768.1"/>
    </source>
</evidence>
<dbReference type="InterPro" id="IPR005651">
    <property type="entry name" value="Trm112-like"/>
</dbReference>
<dbReference type="PANTHER" id="PTHR12773:SF0">
    <property type="entry name" value="MULTIFUNCTIONAL METHYLTRANSFERASE SUBUNIT TRM112-LIKE PROTEIN"/>
    <property type="match status" value="1"/>
</dbReference>
<dbReference type="CDD" id="cd21089">
    <property type="entry name" value="Trm112-like"/>
    <property type="match status" value="1"/>
</dbReference>
<dbReference type="AlphaFoldDB" id="A0A4P9ZNP4"/>
<dbReference type="PANTHER" id="PTHR12773">
    <property type="entry name" value="UPF0315 PROTEIN-RELATED"/>
    <property type="match status" value="1"/>
</dbReference>
<dbReference type="SUPFAM" id="SSF158997">
    <property type="entry name" value="Trm112p-like"/>
    <property type="match status" value="1"/>
</dbReference>
<dbReference type="STRING" id="215637.A0A4P9ZNP4"/>
<dbReference type="Pfam" id="PF03966">
    <property type="entry name" value="Trm112p"/>
    <property type="match status" value="1"/>
</dbReference>
<organism evidence="2 3">
    <name type="scientific">Dimargaris cristalligena</name>
    <dbReference type="NCBI Taxonomy" id="215637"/>
    <lineage>
        <taxon>Eukaryota</taxon>
        <taxon>Fungi</taxon>
        <taxon>Fungi incertae sedis</taxon>
        <taxon>Zoopagomycota</taxon>
        <taxon>Kickxellomycotina</taxon>
        <taxon>Dimargaritomycetes</taxon>
        <taxon>Dimargaritales</taxon>
        <taxon>Dimargaritaceae</taxon>
        <taxon>Dimargaris</taxon>
    </lineage>
</organism>
<evidence type="ECO:0000313" key="3">
    <source>
        <dbReference type="Proteomes" id="UP000268162"/>
    </source>
</evidence>
<gene>
    <name evidence="2" type="ORF">BJ085DRAFT_14617</name>
</gene>
<dbReference type="OrthoDB" id="2187549at2759"/>